<dbReference type="InterPro" id="IPR007109">
    <property type="entry name" value="Brix"/>
</dbReference>
<evidence type="ECO:0000313" key="4">
    <source>
        <dbReference type="Proteomes" id="UP000823046"/>
    </source>
</evidence>
<dbReference type="Proteomes" id="UP000823046">
    <property type="component" value="Unassembled WGS sequence"/>
</dbReference>
<name>A0ABQ7JC36_9APIC</name>
<sequence length="440" mass="49753">MPGRLTPSAKFLVQDLRQVMSPWCVTRLSQQLGFSHLQMVSQTDVGTYLKIACLPAGPTLTFSVLNYSLAKDIRSFQKRPRSSTEDYKVHPLLVINGFNTKNNSNDSSENIESEEQKNAHEGPSHSKANHLIQTTLNNMFASIEINTVKVGQCRRVVLYNYCKTSKTIEMRHYAIVKRPAGITRGIRKLLRPKTRVMNLRKTTDVSDFIVTGGSGIASDSEVEDSTEFDLPADTTRVAFADATQKIGITLTELGPRLTLRFVKAEEDVCSGAVLFHEYIKKSAEDLKILNKKEPELRAKRRQQKRKYSELLELQAEKLRNDKVKHSQQKKLGKSLLSNKNAPLMSNTENIDETGNPMNHSDENHFLGNAEGQNAESKKFNPFSFKRIRKSGSSINADSQPRNENFSSNRLLMKNSNKGKRFQTNVMQKFHNSSRKSVTRT</sequence>
<dbReference type="EMBL" id="JADAQX010000172">
    <property type="protein sequence ID" value="KAF8821508.1"/>
    <property type="molecule type" value="Genomic_DNA"/>
</dbReference>
<comment type="caution">
    <text evidence="3">The sequence shown here is derived from an EMBL/GenBank/DDBJ whole genome shotgun (WGS) entry which is preliminary data.</text>
</comment>
<feature type="region of interest" description="Disordered" evidence="1">
    <location>
        <begin position="391"/>
        <end position="440"/>
    </location>
</feature>
<feature type="region of interest" description="Disordered" evidence="1">
    <location>
        <begin position="98"/>
        <end position="126"/>
    </location>
</feature>
<gene>
    <name evidence="3" type="ORF">IE077_004325</name>
</gene>
<evidence type="ECO:0000313" key="3">
    <source>
        <dbReference type="EMBL" id="KAF8821508.1"/>
    </source>
</evidence>
<feature type="compositionally biased region" description="Basic and acidic residues" evidence="1">
    <location>
        <begin position="114"/>
        <end position="124"/>
    </location>
</feature>
<dbReference type="InterPro" id="IPR045112">
    <property type="entry name" value="PPAN-like"/>
</dbReference>
<accession>A0ABQ7JC36</accession>
<keyword evidence="4" id="KW-1185">Reference proteome</keyword>
<evidence type="ECO:0000259" key="2">
    <source>
        <dbReference type="PROSITE" id="PS50833"/>
    </source>
</evidence>
<organism evidence="3 4">
    <name type="scientific">Cardiosporidium cionae</name>
    <dbReference type="NCBI Taxonomy" id="476202"/>
    <lineage>
        <taxon>Eukaryota</taxon>
        <taxon>Sar</taxon>
        <taxon>Alveolata</taxon>
        <taxon>Apicomplexa</taxon>
        <taxon>Aconoidasida</taxon>
        <taxon>Nephromycida</taxon>
        <taxon>Cardiosporidium</taxon>
    </lineage>
</organism>
<dbReference type="Pfam" id="PF04427">
    <property type="entry name" value="Brix"/>
    <property type="match status" value="1"/>
</dbReference>
<evidence type="ECO:0000256" key="1">
    <source>
        <dbReference type="SAM" id="MobiDB-lite"/>
    </source>
</evidence>
<dbReference type="SMART" id="SM00879">
    <property type="entry name" value="Brix"/>
    <property type="match status" value="1"/>
</dbReference>
<protein>
    <submittedName>
        <fullName evidence="3">Brix domain-containing protein</fullName>
    </submittedName>
</protein>
<proteinExistence type="predicted"/>
<dbReference type="PROSITE" id="PS50833">
    <property type="entry name" value="BRIX"/>
    <property type="match status" value="1"/>
</dbReference>
<dbReference type="PANTHER" id="PTHR12661:SF5">
    <property type="entry name" value="SUPPRESSOR OF SWI4 1 HOMOLOG"/>
    <property type="match status" value="1"/>
</dbReference>
<feature type="domain" description="Brix" evidence="2">
    <location>
        <begin position="1"/>
        <end position="270"/>
    </location>
</feature>
<feature type="compositionally biased region" description="Basic residues" evidence="1">
    <location>
        <begin position="431"/>
        <end position="440"/>
    </location>
</feature>
<feature type="compositionally biased region" description="Polar residues" evidence="1">
    <location>
        <begin position="391"/>
        <end position="430"/>
    </location>
</feature>
<dbReference type="PANTHER" id="PTHR12661">
    <property type="entry name" value="PETER PAN-RELATED"/>
    <property type="match status" value="1"/>
</dbReference>
<reference evidence="3 4" key="1">
    <citation type="journal article" date="2020" name="bioRxiv">
        <title>Metabolic contributions of an alphaproteobacterial endosymbiont in the apicomplexan Cardiosporidium cionae.</title>
        <authorList>
            <person name="Hunter E.S."/>
            <person name="Paight C.J."/>
            <person name="Lane C.E."/>
        </authorList>
    </citation>
    <scope>NUCLEOTIDE SEQUENCE [LARGE SCALE GENOMIC DNA]</scope>
    <source>
        <strain evidence="3">ESH_2018</strain>
    </source>
</reference>